<feature type="transmembrane region" description="Helical" evidence="6">
    <location>
        <begin position="162"/>
        <end position="183"/>
    </location>
</feature>
<keyword evidence="2" id="KW-1003">Cell membrane</keyword>
<feature type="transmembrane region" description="Helical" evidence="6">
    <location>
        <begin position="128"/>
        <end position="150"/>
    </location>
</feature>
<evidence type="ECO:0000313" key="8">
    <source>
        <dbReference type="EMBL" id="MDO3383731.1"/>
    </source>
</evidence>
<protein>
    <submittedName>
        <fullName evidence="8">Cytochrome c oxidase assembly protein</fullName>
    </submittedName>
</protein>
<evidence type="ECO:0000256" key="7">
    <source>
        <dbReference type="SAM" id="SignalP"/>
    </source>
</evidence>
<accession>A0ABT8TI01</accession>
<proteinExistence type="predicted"/>
<evidence type="ECO:0000256" key="5">
    <source>
        <dbReference type="ARBA" id="ARBA00023136"/>
    </source>
</evidence>
<gene>
    <name evidence="8" type="ORF">QWI16_16230</name>
</gene>
<dbReference type="Pfam" id="PF09678">
    <property type="entry name" value="Caa3_CtaG"/>
    <property type="match status" value="1"/>
</dbReference>
<reference evidence="8" key="1">
    <citation type="submission" date="2023-07" db="EMBL/GenBank/DDBJ databases">
        <title>Gilvimarinus algae sp. nov., isolated from the surface of Kelp.</title>
        <authorList>
            <person name="Sun Y.Y."/>
            <person name="Gong Y."/>
            <person name="Du Z.J."/>
        </authorList>
    </citation>
    <scope>NUCLEOTIDE SEQUENCE</scope>
    <source>
        <strain evidence="8">SDUM040014</strain>
    </source>
</reference>
<feature type="transmembrane region" description="Helical" evidence="6">
    <location>
        <begin position="60"/>
        <end position="78"/>
    </location>
</feature>
<dbReference type="Proteomes" id="UP001168380">
    <property type="component" value="Unassembled WGS sequence"/>
</dbReference>
<evidence type="ECO:0000256" key="1">
    <source>
        <dbReference type="ARBA" id="ARBA00004651"/>
    </source>
</evidence>
<keyword evidence="7" id="KW-0732">Signal</keyword>
<evidence type="ECO:0000256" key="3">
    <source>
        <dbReference type="ARBA" id="ARBA00022692"/>
    </source>
</evidence>
<keyword evidence="5 6" id="KW-0472">Membrane</keyword>
<sequence length="266" mass="30102">MRVIKAVVIGLASWPALVWAHTPFSEPDSSATVVAFALLVFVWLAYALGCRRRPPANAQAWLFHSACTLSVLTLFGPLDEWAETNEAAHMVQHMLMMVVIAPLWVMARPLPQWYALSARIGRLVFAPLFALAAYPMVATAIHGAIIWLWHTPSLYVLALENLWWHFFEHLCFLLTAGVFWWAVLRCQERNTGRALLALLVTLMHTGFLGALLTFSQRSWYGADRVLEHQQLAGLLMWVLGAIPYLGAAFFLGWRWFSRVMRGCESH</sequence>
<dbReference type="InterPro" id="IPR019108">
    <property type="entry name" value="Caa3_assmbl_CtaG-rel"/>
</dbReference>
<evidence type="ECO:0000313" key="9">
    <source>
        <dbReference type="Proteomes" id="UP001168380"/>
    </source>
</evidence>
<evidence type="ECO:0000256" key="2">
    <source>
        <dbReference type="ARBA" id="ARBA00022475"/>
    </source>
</evidence>
<feature type="signal peptide" evidence="7">
    <location>
        <begin position="1"/>
        <end position="20"/>
    </location>
</feature>
<feature type="chain" id="PRO_5046313383" evidence="7">
    <location>
        <begin position="21"/>
        <end position="266"/>
    </location>
</feature>
<feature type="transmembrane region" description="Helical" evidence="6">
    <location>
        <begin position="90"/>
        <end position="107"/>
    </location>
</feature>
<evidence type="ECO:0000256" key="4">
    <source>
        <dbReference type="ARBA" id="ARBA00022989"/>
    </source>
</evidence>
<keyword evidence="4 6" id="KW-1133">Transmembrane helix</keyword>
<comment type="subcellular location">
    <subcellularLocation>
        <location evidence="1">Cell membrane</location>
        <topology evidence="1">Multi-pass membrane protein</topology>
    </subcellularLocation>
</comment>
<feature type="transmembrane region" description="Helical" evidence="6">
    <location>
        <begin position="195"/>
        <end position="214"/>
    </location>
</feature>
<evidence type="ECO:0000256" key="6">
    <source>
        <dbReference type="SAM" id="Phobius"/>
    </source>
</evidence>
<name>A0ABT8TI01_9GAMM</name>
<feature type="transmembrane region" description="Helical" evidence="6">
    <location>
        <begin position="234"/>
        <end position="256"/>
    </location>
</feature>
<feature type="transmembrane region" description="Helical" evidence="6">
    <location>
        <begin position="30"/>
        <end position="48"/>
    </location>
</feature>
<dbReference type="EMBL" id="JAULRT010000062">
    <property type="protein sequence ID" value="MDO3383731.1"/>
    <property type="molecule type" value="Genomic_DNA"/>
</dbReference>
<dbReference type="RefSeq" id="WP_302714687.1">
    <property type="nucleotide sequence ID" value="NZ_JAULRT010000062.1"/>
</dbReference>
<keyword evidence="9" id="KW-1185">Reference proteome</keyword>
<organism evidence="8 9">
    <name type="scientific">Gilvimarinus algae</name>
    <dbReference type="NCBI Taxonomy" id="3058037"/>
    <lineage>
        <taxon>Bacteria</taxon>
        <taxon>Pseudomonadati</taxon>
        <taxon>Pseudomonadota</taxon>
        <taxon>Gammaproteobacteria</taxon>
        <taxon>Cellvibrionales</taxon>
        <taxon>Cellvibrionaceae</taxon>
        <taxon>Gilvimarinus</taxon>
    </lineage>
</organism>
<keyword evidence="3 6" id="KW-0812">Transmembrane</keyword>
<comment type="caution">
    <text evidence="8">The sequence shown here is derived from an EMBL/GenBank/DDBJ whole genome shotgun (WGS) entry which is preliminary data.</text>
</comment>